<gene>
    <name evidence="1" type="ORF">ETD85_46210</name>
</gene>
<evidence type="ECO:0000313" key="1">
    <source>
        <dbReference type="EMBL" id="TMR24751.1"/>
    </source>
</evidence>
<accession>A0A5S4FX98</accession>
<dbReference type="Gene3D" id="3.20.20.150">
    <property type="entry name" value="Divalent-metal-dependent TIM barrel enzymes"/>
    <property type="match status" value="1"/>
</dbReference>
<keyword evidence="2" id="KW-1185">Reference proteome</keyword>
<organism evidence="1 2">
    <name type="scientific">Nonomuraea zeae</name>
    <dbReference type="NCBI Taxonomy" id="1642303"/>
    <lineage>
        <taxon>Bacteria</taxon>
        <taxon>Bacillati</taxon>
        <taxon>Actinomycetota</taxon>
        <taxon>Actinomycetes</taxon>
        <taxon>Streptosporangiales</taxon>
        <taxon>Streptosporangiaceae</taxon>
        <taxon>Nonomuraea</taxon>
    </lineage>
</organism>
<dbReference type="InterPro" id="IPR007801">
    <property type="entry name" value="MbnB/TglH/ChrH"/>
</dbReference>
<proteinExistence type="predicted"/>
<dbReference type="Pfam" id="PF05114">
    <property type="entry name" value="MbnB_TglH_ChrH"/>
    <property type="match status" value="1"/>
</dbReference>
<protein>
    <submittedName>
        <fullName evidence="1">DUF692 domain-containing protein</fullName>
    </submittedName>
</protein>
<evidence type="ECO:0000313" key="2">
    <source>
        <dbReference type="Proteomes" id="UP000306628"/>
    </source>
</evidence>
<reference evidence="1 2" key="1">
    <citation type="submission" date="2019-05" db="EMBL/GenBank/DDBJ databases">
        <title>Draft genome sequence of Nonomuraea zeae DSM 100528.</title>
        <authorList>
            <person name="Saricaoglu S."/>
            <person name="Isik K."/>
        </authorList>
    </citation>
    <scope>NUCLEOTIDE SEQUENCE [LARGE SCALE GENOMIC DNA]</scope>
    <source>
        <strain evidence="1 2">DSM 100528</strain>
    </source>
</reference>
<name>A0A5S4FX98_9ACTN</name>
<dbReference type="RefSeq" id="WP_138696206.1">
    <property type="nucleotide sequence ID" value="NZ_JBHSAZ010000103.1"/>
</dbReference>
<comment type="caution">
    <text evidence="1">The sequence shown here is derived from an EMBL/GenBank/DDBJ whole genome shotgun (WGS) entry which is preliminary data.</text>
</comment>
<dbReference type="Proteomes" id="UP000306628">
    <property type="component" value="Unassembled WGS sequence"/>
</dbReference>
<sequence length="332" mass="37292">MGVETVGRRKVEGSSGVEGLSRLGLGVGLDMPWGGRVGFSTTGGSRGGDGVTPAVRQFLERQLSAFSYLFFSFQPRDYGALEGARYHAAYDDICSLLPADMPRVFHHTRLNIGNPEPFDKEETARFTNDLIARYGFSWVVEDLGIWSFRGKPLPYPLPPLLTPEGREMCIEHATQWRQLLDAPISIEFPGFTEGGTFYLGHENAFQYFSEVVETADVLATIDIGHIISYQWIRGVRGEAALQELELLPLDRCVEFHLSGCQIVGNKFRDLHHGILLDEQLELLEHLLPLCPNLIGVTYEDPVFDNQGDFAPKTVPNYLRLVDITERWFKDAQ</sequence>
<dbReference type="EMBL" id="VCKX01000236">
    <property type="protein sequence ID" value="TMR24751.1"/>
    <property type="molecule type" value="Genomic_DNA"/>
</dbReference>
<dbReference type="OrthoDB" id="9763101at2"/>
<dbReference type="AlphaFoldDB" id="A0A5S4FX98"/>